<dbReference type="Proteomes" id="UP001583172">
    <property type="component" value="Unassembled WGS sequence"/>
</dbReference>
<feature type="compositionally biased region" description="Polar residues" evidence="1">
    <location>
        <begin position="1"/>
        <end position="13"/>
    </location>
</feature>
<feature type="compositionally biased region" description="Acidic residues" evidence="1">
    <location>
        <begin position="830"/>
        <end position="846"/>
    </location>
</feature>
<feature type="compositionally biased region" description="Low complexity" evidence="1">
    <location>
        <begin position="446"/>
        <end position="457"/>
    </location>
</feature>
<keyword evidence="3" id="KW-1185">Reference proteome</keyword>
<feature type="region of interest" description="Disordered" evidence="1">
    <location>
        <begin position="691"/>
        <end position="713"/>
    </location>
</feature>
<feature type="compositionally biased region" description="Acidic residues" evidence="1">
    <location>
        <begin position="804"/>
        <end position="813"/>
    </location>
</feature>
<gene>
    <name evidence="2" type="ORF">VTJ49DRAFT_2496</name>
</gene>
<feature type="compositionally biased region" description="Polar residues" evidence="1">
    <location>
        <begin position="609"/>
        <end position="635"/>
    </location>
</feature>
<dbReference type="EMBL" id="JAZGSY010000205">
    <property type="protein sequence ID" value="KAL1838600.1"/>
    <property type="molecule type" value="Genomic_DNA"/>
</dbReference>
<feature type="region of interest" description="Disordered" evidence="1">
    <location>
        <begin position="53"/>
        <end position="151"/>
    </location>
</feature>
<feature type="compositionally biased region" description="Basic and acidic residues" evidence="1">
    <location>
        <begin position="168"/>
        <end position="178"/>
    </location>
</feature>
<feature type="region of interest" description="Disordered" evidence="1">
    <location>
        <begin position="775"/>
        <end position="904"/>
    </location>
</feature>
<sequence length="904" mass="98285">MEQSGVSLETSLHNPLYQDDQLGFDPNVELDEEALDFGHEKTWEEAGHLAETIPASSAVSERGDDYHAQVAAQQHEQIQGGEKEEEDVGAVGEETGAEMPEDQEDQDEIGYDDEAPAAEDLNPGSDDANVGQAGDQPEDHGASTQSLDVNGVSDVVHDADMSWEHDVNAGADIEAHDEPADDVEADDVEADDAEESAEPTEPIDDLAAENIVDETRQREADAARLEQELDEIIEEHSPSPRKIPNIEVIYNDECYSLFGTGDDDPNSYFLSDPEELGDSLSQFLASLRDVISEDLGPTDELVIRLDSLDFEFGERSNDKFLNRSFHEILDCHESLSRASGASPEPVVIQLLVRRDSEEHFLELLSQAERAKQSPGDSEDSEMSDADEHTPVSASDNGGADDQVLDAENSDEYGEEGDIVAADAAEDQPVPEGPGLEEAHGQEDVSDAQVQGVDAAVVTEGPSETHGEEDQEAEAPTEEAPGAVYAEGQAWDEQEPVDDSTDLQHVEVAEATYIEQDNHETNEETGNESNWDDQDVEAHAAVAEQGDVPLELSDQQIDLDQQEQQELDPSHEPVHSTPADEVANQEDGEPEEDEGAHGNFPSFHFASLLRHSTSIPPSGPAQGTSTAQHPSAQPRQVATAVDEEEHWEISFLEDEHSKPLIEPSEDDLPSVEDERLSGAVLEPQWAWVGTRKGFSSPEESEDIPTGLWFGKSADEESFQDDDLILAFDEDLNPQTSPEEGDEYEGNDVTYDVADNLPLAGEDMHGHEEVVEIEYGSSRDIDETSGPATAMAETQSIHTSTTINGDEIDYDEEDAVVSAPAGDGAQQFEAPPEVDDDEIGWENDEDEKEQTPAASGGDIADYELSNTAPQSPPSGSGKRSRPDETESLAEETGMSTPGRQKRTRLY</sequence>
<name>A0ABR3VAE8_HUMIN</name>
<feature type="compositionally biased region" description="Acidic residues" evidence="1">
    <location>
        <begin position="95"/>
        <end position="117"/>
    </location>
</feature>
<evidence type="ECO:0000313" key="3">
    <source>
        <dbReference type="Proteomes" id="UP001583172"/>
    </source>
</evidence>
<feature type="compositionally biased region" description="Polar residues" evidence="1">
    <location>
        <begin position="790"/>
        <end position="802"/>
    </location>
</feature>
<comment type="caution">
    <text evidence="2">The sequence shown here is derived from an EMBL/GenBank/DDBJ whole genome shotgun (WGS) entry which is preliminary data.</text>
</comment>
<feature type="compositionally biased region" description="Acidic residues" evidence="1">
    <location>
        <begin position="522"/>
        <end position="534"/>
    </location>
</feature>
<feature type="compositionally biased region" description="Acidic residues" evidence="1">
    <location>
        <begin position="402"/>
        <end position="417"/>
    </location>
</feature>
<evidence type="ECO:0000256" key="1">
    <source>
        <dbReference type="SAM" id="MobiDB-lite"/>
    </source>
</evidence>
<reference evidence="2 3" key="1">
    <citation type="journal article" date="2024" name="Commun. Biol.">
        <title>Comparative genomic analysis of thermophilic fungi reveals convergent evolutionary adaptations and gene losses.</title>
        <authorList>
            <person name="Steindorff A.S."/>
            <person name="Aguilar-Pontes M.V."/>
            <person name="Robinson A.J."/>
            <person name="Andreopoulos B."/>
            <person name="LaButti K."/>
            <person name="Kuo A."/>
            <person name="Mondo S."/>
            <person name="Riley R."/>
            <person name="Otillar R."/>
            <person name="Haridas S."/>
            <person name="Lipzen A."/>
            <person name="Grimwood J."/>
            <person name="Schmutz J."/>
            <person name="Clum A."/>
            <person name="Reid I.D."/>
            <person name="Moisan M.C."/>
            <person name="Butler G."/>
            <person name="Nguyen T.T.M."/>
            <person name="Dewar K."/>
            <person name="Conant G."/>
            <person name="Drula E."/>
            <person name="Henrissat B."/>
            <person name="Hansel C."/>
            <person name="Singer S."/>
            <person name="Hutchinson M.I."/>
            <person name="de Vries R.P."/>
            <person name="Natvig D.O."/>
            <person name="Powell A.J."/>
            <person name="Tsang A."/>
            <person name="Grigoriev I.V."/>
        </authorList>
    </citation>
    <scope>NUCLEOTIDE SEQUENCE [LARGE SCALE GENOMIC DNA]</scope>
    <source>
        <strain evidence="2 3">CBS 620.91</strain>
    </source>
</reference>
<organism evidence="2 3">
    <name type="scientific">Humicola insolens</name>
    <name type="common">Soft-rot fungus</name>
    <dbReference type="NCBI Taxonomy" id="85995"/>
    <lineage>
        <taxon>Eukaryota</taxon>
        <taxon>Fungi</taxon>
        <taxon>Dikarya</taxon>
        <taxon>Ascomycota</taxon>
        <taxon>Pezizomycotina</taxon>
        <taxon>Sordariomycetes</taxon>
        <taxon>Sordariomycetidae</taxon>
        <taxon>Sordariales</taxon>
        <taxon>Chaetomiaceae</taxon>
        <taxon>Mycothermus</taxon>
    </lineage>
</organism>
<proteinExistence type="predicted"/>
<feature type="compositionally biased region" description="Acidic residues" evidence="1">
    <location>
        <begin position="489"/>
        <end position="500"/>
    </location>
</feature>
<feature type="compositionally biased region" description="Low complexity" evidence="1">
    <location>
        <begin position="549"/>
        <end position="558"/>
    </location>
</feature>
<accession>A0ABR3VAE8</accession>
<feature type="region of interest" description="Disordered" evidence="1">
    <location>
        <begin position="168"/>
        <end position="212"/>
    </location>
</feature>
<protein>
    <submittedName>
        <fullName evidence="2">Uncharacterized protein</fullName>
    </submittedName>
</protein>
<feature type="compositionally biased region" description="Acidic residues" evidence="1">
    <location>
        <begin position="582"/>
        <end position="593"/>
    </location>
</feature>
<evidence type="ECO:0000313" key="2">
    <source>
        <dbReference type="EMBL" id="KAL1838600.1"/>
    </source>
</evidence>
<feature type="compositionally biased region" description="Acidic residues" evidence="1">
    <location>
        <begin position="179"/>
        <end position="207"/>
    </location>
</feature>
<feature type="region of interest" description="Disordered" evidence="1">
    <location>
        <begin position="1"/>
        <end position="20"/>
    </location>
</feature>
<feature type="region of interest" description="Disordered" evidence="1">
    <location>
        <begin position="366"/>
        <end position="673"/>
    </location>
</feature>